<accession>A0A369KHM1</accession>
<dbReference type="Gene3D" id="2.160.10.10">
    <property type="entry name" value="Hexapeptide repeat proteins"/>
    <property type="match status" value="1"/>
</dbReference>
<comment type="similarity">
    <text evidence="1">Belongs to the bacterial/plant glucose-1-phosphate adenylyltransferase family.</text>
</comment>
<keyword evidence="4" id="KW-0547">Nucleotide-binding</keyword>
<keyword evidence="2 6" id="KW-0808">Transferase</keyword>
<evidence type="ECO:0000313" key="6">
    <source>
        <dbReference type="EMBL" id="RDB31264.1"/>
    </source>
</evidence>
<name>A0A369KHM1_9BACT</name>
<dbReference type="SUPFAM" id="SSF53448">
    <property type="entry name" value="Nucleotide-diphospho-sugar transferases"/>
    <property type="match status" value="1"/>
</dbReference>
<sequence>MSKVAAVILSGGEGVRLRPLTEHRCKPALPLMGRYTLIDVAISNALLAGIEQLFIITQYLSHSLYQCVSRHYPQEIHHIKFIKGEKERSFFLGTAEAVRKSRIYLEELEVEYLLILSSDQIYSLNFLDVIQFAEEREADLVICTIPVSEQDAKRMGVMQLSPEWIITHFTEKPNHPDLLNAFRQPDAEKPFHANMGIYLFKKQFLFDLLEEDLRIDFGMHILPSAIQSRTVWAYPFNGFWKDVGTPLDYFEYHLSIAAGTGYRPKLLSQTKAHIAPTMLGKVTLNKALICDGCWIEDSSINLSLIGPHCRIGKGCQLDEVFLMGGSERARGTRIGTYSSLRHVLVDQDTTIGNHVRLENLDQIQHLNHDLFEVRNGIIILPQQANIPDHFVF</sequence>
<dbReference type="Gene3D" id="3.90.550.10">
    <property type="entry name" value="Spore Coat Polysaccharide Biosynthesis Protein SpsA, Chain A"/>
    <property type="match status" value="1"/>
</dbReference>
<evidence type="ECO:0000256" key="3">
    <source>
        <dbReference type="ARBA" id="ARBA00022695"/>
    </source>
</evidence>
<protein>
    <submittedName>
        <fullName evidence="6">Glucose-1-phosphate adenylyltransferase</fullName>
    </submittedName>
</protein>
<dbReference type="AlphaFoldDB" id="A0A369KHM1"/>
<dbReference type="EMBL" id="QQBG01000024">
    <property type="protein sequence ID" value="RDB31264.1"/>
    <property type="molecule type" value="Genomic_DNA"/>
</dbReference>
<feature type="domain" description="Nucleotidyl transferase" evidence="5">
    <location>
        <begin position="6"/>
        <end position="256"/>
    </location>
</feature>
<dbReference type="PANTHER" id="PTHR43523">
    <property type="entry name" value="GLUCOSE-1-PHOSPHATE ADENYLYLTRANSFERASE-RELATED"/>
    <property type="match status" value="1"/>
</dbReference>
<dbReference type="GO" id="GO:0005978">
    <property type="term" value="P:glycogen biosynthetic process"/>
    <property type="evidence" value="ECO:0007669"/>
    <property type="project" value="InterPro"/>
</dbReference>
<comment type="caution">
    <text evidence="6">The sequence shown here is derived from an EMBL/GenBank/DDBJ whole genome shotgun (WGS) entry which is preliminary data.</text>
</comment>
<evidence type="ECO:0000313" key="7">
    <source>
        <dbReference type="Proteomes" id="UP000253816"/>
    </source>
</evidence>
<evidence type="ECO:0000259" key="5">
    <source>
        <dbReference type="Pfam" id="PF00483"/>
    </source>
</evidence>
<dbReference type="Pfam" id="PF25247">
    <property type="entry name" value="LbH_GLGC"/>
    <property type="match status" value="1"/>
</dbReference>
<dbReference type="RefSeq" id="WP_114544559.1">
    <property type="nucleotide sequence ID" value="NZ_QQBG01000024.1"/>
</dbReference>
<keyword evidence="7" id="KW-1185">Reference proteome</keyword>
<dbReference type="PANTHER" id="PTHR43523:SF12">
    <property type="entry name" value="GLUCOSE-1-PHOSPHATE ADENYLYLTRANSFERASE LARGE SUBUNIT 1, CHLOROPLASTIC-RELATED"/>
    <property type="match status" value="1"/>
</dbReference>
<dbReference type="InterPro" id="IPR011831">
    <property type="entry name" value="ADP-Glc_PPase"/>
</dbReference>
<reference evidence="6 7" key="1">
    <citation type="submission" date="2018-07" db="EMBL/GenBank/DDBJ databases">
        <title>Comparative genomics of the Candidatus Parilichlamydiaceae reveals evidence of convergent evolution and genome reduction in the phylum Chlamydiae.</title>
        <authorList>
            <person name="Taylor-Brown A."/>
            <person name="Polkinghorne A."/>
        </authorList>
    </citation>
    <scope>NUCLEOTIDE SEQUENCE [LARGE SCALE GENOMIC DNA]</scope>
    <source>
        <strain evidence="6 7">Hat2</strain>
    </source>
</reference>
<dbReference type="GO" id="GO:0000166">
    <property type="term" value="F:nucleotide binding"/>
    <property type="evidence" value="ECO:0007669"/>
    <property type="project" value="UniProtKB-KW"/>
</dbReference>
<evidence type="ECO:0000256" key="1">
    <source>
        <dbReference type="ARBA" id="ARBA00010443"/>
    </source>
</evidence>
<dbReference type="InterPro" id="IPR005835">
    <property type="entry name" value="NTP_transferase_dom"/>
</dbReference>
<proteinExistence type="inferred from homology"/>
<gene>
    <name evidence="6" type="ORF">HAT2_00632</name>
</gene>
<dbReference type="InterPro" id="IPR011004">
    <property type="entry name" value="Trimer_LpxA-like_sf"/>
</dbReference>
<evidence type="ECO:0000256" key="2">
    <source>
        <dbReference type="ARBA" id="ARBA00022679"/>
    </source>
</evidence>
<dbReference type="InterPro" id="IPR029044">
    <property type="entry name" value="Nucleotide-diphossugar_trans"/>
</dbReference>
<dbReference type="GO" id="GO:0008878">
    <property type="term" value="F:glucose-1-phosphate adenylyltransferase activity"/>
    <property type="evidence" value="ECO:0007669"/>
    <property type="project" value="InterPro"/>
</dbReference>
<dbReference type="OrthoDB" id="9801810at2"/>
<evidence type="ECO:0000256" key="4">
    <source>
        <dbReference type="ARBA" id="ARBA00022741"/>
    </source>
</evidence>
<dbReference type="Pfam" id="PF00483">
    <property type="entry name" value="NTP_transferase"/>
    <property type="match status" value="1"/>
</dbReference>
<dbReference type="Proteomes" id="UP000253816">
    <property type="component" value="Unassembled WGS sequence"/>
</dbReference>
<dbReference type="SUPFAM" id="SSF51161">
    <property type="entry name" value="Trimeric LpxA-like enzymes"/>
    <property type="match status" value="1"/>
</dbReference>
<organism evidence="6 7">
    <name type="scientific">Candidatus Similichlamydia laticola</name>
    <dbReference type="NCBI Taxonomy" id="2170265"/>
    <lineage>
        <taxon>Bacteria</taxon>
        <taxon>Pseudomonadati</taxon>
        <taxon>Chlamydiota</taxon>
        <taxon>Chlamydiia</taxon>
        <taxon>Parachlamydiales</taxon>
        <taxon>Candidatus Parilichlamydiaceae</taxon>
        <taxon>Candidatus Similichlamydia</taxon>
    </lineage>
</organism>
<keyword evidence="3 6" id="KW-0548">Nucleotidyltransferase</keyword>